<comment type="catalytic activity">
    <reaction evidence="3 4">
        <text>N-[(R)-4-phosphopantothenoyl]-L-cysteine + H(+) = (R)-4'-phosphopantetheine + CO2</text>
        <dbReference type="Rhea" id="RHEA:16793"/>
        <dbReference type="ChEBI" id="CHEBI:15378"/>
        <dbReference type="ChEBI" id="CHEBI:16526"/>
        <dbReference type="ChEBI" id="CHEBI:59458"/>
        <dbReference type="ChEBI" id="CHEBI:61723"/>
        <dbReference type="EC" id="4.1.1.36"/>
    </reaction>
</comment>
<feature type="region of interest" description="Phosphopantothenoylcysteine decarboxylase" evidence="3">
    <location>
        <begin position="1"/>
        <end position="190"/>
    </location>
</feature>
<dbReference type="NCBIfam" id="TIGR00521">
    <property type="entry name" value="coaBC_dfp"/>
    <property type="match status" value="1"/>
</dbReference>
<comment type="function">
    <text evidence="4">Catalyzes two steps in the biosynthesis of coenzyme A. In the first step cysteine is conjugated to 4'-phosphopantothenate to form 4-phosphopantothenoylcysteine, in the latter compound is decarboxylated to form 4'-phosphopantotheine.</text>
</comment>
<feature type="domain" description="DNA/pantothenate metabolism flavoprotein C-terminal" evidence="6">
    <location>
        <begin position="186"/>
        <end position="409"/>
    </location>
</feature>
<dbReference type="RefSeq" id="WP_085259575.1">
    <property type="nucleotide sequence ID" value="NZ_AP022564.1"/>
</dbReference>
<name>A0AAD1HVT0_9MYCO</name>
<comment type="catalytic activity">
    <reaction evidence="3 4">
        <text>(R)-4'-phosphopantothenate + L-cysteine + CTP = N-[(R)-4-phosphopantothenoyl]-L-cysteine + CMP + diphosphate + H(+)</text>
        <dbReference type="Rhea" id="RHEA:19397"/>
        <dbReference type="ChEBI" id="CHEBI:10986"/>
        <dbReference type="ChEBI" id="CHEBI:15378"/>
        <dbReference type="ChEBI" id="CHEBI:33019"/>
        <dbReference type="ChEBI" id="CHEBI:35235"/>
        <dbReference type="ChEBI" id="CHEBI:37563"/>
        <dbReference type="ChEBI" id="CHEBI:59458"/>
        <dbReference type="ChEBI" id="CHEBI:60377"/>
        <dbReference type="EC" id="6.3.2.5"/>
    </reaction>
</comment>
<reference evidence="7 8" key="1">
    <citation type="journal article" date="2019" name="Emerg. Microbes Infect.">
        <title>Comprehensive subspecies identification of 175 nontuberculous mycobacteria species based on 7547 genomic profiles.</title>
        <authorList>
            <person name="Matsumoto Y."/>
            <person name="Kinjo T."/>
            <person name="Motooka D."/>
            <person name="Nabeya D."/>
            <person name="Jung N."/>
            <person name="Uechi K."/>
            <person name="Horii T."/>
            <person name="Iida T."/>
            <person name="Fujita J."/>
            <person name="Nakamura S."/>
        </authorList>
    </citation>
    <scope>NUCLEOTIDE SEQUENCE [LARGE SCALE GENOMIC DNA]</scope>
    <source>
        <strain evidence="7 8">JCM 12143</strain>
    </source>
</reference>
<evidence type="ECO:0000259" key="6">
    <source>
        <dbReference type="Pfam" id="PF04127"/>
    </source>
</evidence>
<dbReference type="InterPro" id="IPR005252">
    <property type="entry name" value="CoaBC"/>
</dbReference>
<comment type="similarity">
    <text evidence="3 4">In the C-terminal section; belongs to the PPC synthetase family.</text>
</comment>
<keyword evidence="3 4" id="KW-0288">FMN</keyword>
<dbReference type="InterPro" id="IPR036551">
    <property type="entry name" value="Flavin_trans-like"/>
</dbReference>
<dbReference type="Pfam" id="PF04127">
    <property type="entry name" value="DFP"/>
    <property type="match status" value="1"/>
</dbReference>
<dbReference type="HAMAP" id="MF_02225">
    <property type="entry name" value="CoaBC"/>
    <property type="match status" value="1"/>
</dbReference>
<comment type="similarity">
    <text evidence="3 4">In the N-terminal section; belongs to the HFCD (homo-oligomeric flavin containing Cys decarboxylase) superfamily.</text>
</comment>
<keyword evidence="3" id="KW-0511">Multifunctional enzyme</keyword>
<dbReference type="GO" id="GO:0071513">
    <property type="term" value="C:phosphopantothenoylcysteine decarboxylase complex"/>
    <property type="evidence" value="ECO:0007669"/>
    <property type="project" value="TreeGrafter"/>
</dbReference>
<comment type="cofactor">
    <cofactor evidence="3">
        <name>FMN</name>
        <dbReference type="ChEBI" id="CHEBI:58210"/>
    </cofactor>
    <text evidence="3">Binds 1 FMN per subunit.</text>
</comment>
<dbReference type="SUPFAM" id="SSF52507">
    <property type="entry name" value="Homo-oligomeric flavin-containing Cys decarboxylases, HFCD"/>
    <property type="match status" value="1"/>
</dbReference>
<keyword evidence="3" id="KW-0460">Magnesium</keyword>
<dbReference type="GO" id="GO:0046872">
    <property type="term" value="F:metal ion binding"/>
    <property type="evidence" value="ECO:0007669"/>
    <property type="project" value="UniProtKB-KW"/>
</dbReference>
<feature type="binding site" evidence="3">
    <location>
        <position position="290"/>
    </location>
    <ligand>
        <name>CTP</name>
        <dbReference type="ChEBI" id="CHEBI:37563"/>
    </ligand>
</feature>
<dbReference type="EMBL" id="AP022564">
    <property type="protein sequence ID" value="BBX22418.1"/>
    <property type="molecule type" value="Genomic_DNA"/>
</dbReference>
<dbReference type="Proteomes" id="UP000467636">
    <property type="component" value="Chromosome"/>
</dbReference>
<evidence type="ECO:0000313" key="8">
    <source>
        <dbReference type="Proteomes" id="UP000467636"/>
    </source>
</evidence>
<keyword evidence="8" id="KW-1185">Reference proteome</keyword>
<dbReference type="SUPFAM" id="SSF102645">
    <property type="entry name" value="CoaB-like"/>
    <property type="match status" value="1"/>
</dbReference>
<protein>
    <recommendedName>
        <fullName evidence="3">Coenzyme A biosynthesis bifunctional protein CoaBC</fullName>
    </recommendedName>
    <alternativeName>
        <fullName evidence="3">DNA/pantothenate metabolism flavoprotein</fullName>
    </alternativeName>
    <alternativeName>
        <fullName evidence="3">Phosphopantothenoylcysteine synthetase/decarboxylase</fullName>
        <shortName evidence="3">PPCS-PPCDC</shortName>
    </alternativeName>
    <domain>
        <recommendedName>
            <fullName evidence="3">Phosphopantothenoylcysteine decarboxylase</fullName>
            <shortName evidence="3">PPC decarboxylase</shortName>
            <shortName evidence="3">PPC-DC</shortName>
            <ecNumber evidence="3">4.1.1.36</ecNumber>
        </recommendedName>
        <alternativeName>
            <fullName evidence="3">CoaC</fullName>
        </alternativeName>
    </domain>
    <domain>
        <recommendedName>
            <fullName evidence="3">Phosphopantothenate--cysteine ligase</fullName>
            <ecNumber evidence="3">6.3.2.5</ecNumber>
        </recommendedName>
        <alternativeName>
            <fullName evidence="3">CoaB</fullName>
        </alternativeName>
        <alternativeName>
            <fullName evidence="3">Phosphopantothenoylcysteine synthetase</fullName>
            <shortName evidence="3">PPC synthetase</shortName>
            <shortName evidence="3">PPC-S</shortName>
        </alternativeName>
    </domain>
</protein>
<dbReference type="AlphaFoldDB" id="A0AAD1HVT0"/>
<dbReference type="InterPro" id="IPR007085">
    <property type="entry name" value="DNA/pantothenate-metab_flavo_C"/>
</dbReference>
<feature type="region of interest" description="Phosphopantothenate--cysteine ligase" evidence="3">
    <location>
        <begin position="191"/>
        <end position="414"/>
    </location>
</feature>
<keyword evidence="1 3" id="KW-0210">Decarboxylase</keyword>
<proteinExistence type="inferred from homology"/>
<dbReference type="GO" id="GO:0010181">
    <property type="term" value="F:FMN binding"/>
    <property type="evidence" value="ECO:0007669"/>
    <property type="project" value="UniProtKB-UniRule"/>
</dbReference>
<keyword evidence="3 4" id="KW-0285">Flavoprotein</keyword>
<accession>A0AAD1HVT0</accession>
<feature type="binding site" evidence="3">
    <location>
        <position position="356"/>
    </location>
    <ligand>
        <name>CTP</name>
        <dbReference type="ChEBI" id="CHEBI:37563"/>
    </ligand>
</feature>
<dbReference type="PANTHER" id="PTHR14359">
    <property type="entry name" value="HOMO-OLIGOMERIC FLAVIN CONTAINING CYS DECARBOXYLASE FAMILY"/>
    <property type="match status" value="1"/>
</dbReference>
<feature type="binding site" evidence="3">
    <location>
        <position position="352"/>
    </location>
    <ligand>
        <name>CTP</name>
        <dbReference type="ChEBI" id="CHEBI:37563"/>
    </ligand>
</feature>
<comment type="caution">
    <text evidence="3">Lacks conserved residue(s) required for the propagation of feature annotation.</text>
</comment>
<comment type="pathway">
    <text evidence="3 4">Cofactor biosynthesis; coenzyme A biosynthesis; CoA from (R)-pantothenate: step 2/5.</text>
</comment>
<comment type="pathway">
    <text evidence="3 4">Cofactor biosynthesis; coenzyme A biosynthesis; CoA from (R)-pantothenate: step 3/5.</text>
</comment>
<evidence type="ECO:0000259" key="5">
    <source>
        <dbReference type="Pfam" id="PF02441"/>
    </source>
</evidence>
<dbReference type="GO" id="GO:0015937">
    <property type="term" value="P:coenzyme A biosynthetic process"/>
    <property type="evidence" value="ECO:0007669"/>
    <property type="project" value="UniProtKB-UniRule"/>
</dbReference>
<keyword evidence="3 4" id="KW-0436">Ligase</keyword>
<dbReference type="InterPro" id="IPR035929">
    <property type="entry name" value="CoaB-like_sf"/>
</dbReference>
<gene>
    <name evidence="3 7" type="primary">coaBC</name>
    <name evidence="7" type="ORF">MTER_18290</name>
</gene>
<dbReference type="EC" id="4.1.1.36" evidence="3"/>
<dbReference type="Gene3D" id="3.40.50.1950">
    <property type="entry name" value="Flavin prenyltransferase-like"/>
    <property type="match status" value="1"/>
</dbReference>
<dbReference type="Gene3D" id="3.40.50.10300">
    <property type="entry name" value="CoaB-like"/>
    <property type="match status" value="1"/>
</dbReference>
<evidence type="ECO:0000256" key="1">
    <source>
        <dbReference type="ARBA" id="ARBA00022793"/>
    </source>
</evidence>
<feature type="binding site" evidence="3">
    <location>
        <position position="334"/>
    </location>
    <ligand>
        <name>CTP</name>
        <dbReference type="ChEBI" id="CHEBI:37563"/>
    </ligand>
</feature>
<dbReference type="Pfam" id="PF02441">
    <property type="entry name" value="Flavoprotein"/>
    <property type="match status" value="1"/>
</dbReference>
<keyword evidence="3" id="KW-0479">Metal-binding</keyword>
<dbReference type="GO" id="GO:0015941">
    <property type="term" value="P:pantothenate catabolic process"/>
    <property type="evidence" value="ECO:0007669"/>
    <property type="project" value="InterPro"/>
</dbReference>
<sequence>MERKRIVVGVSGGIAAYKACTVVRQLAEAGHSVQVLPTESALRFVGAATFEALSGQPVHTGVFDDVPQVPHVAIGQQADLVVVAPATADLLARAVAGRADDLLTATLLTARCPVLFAPAMHTEMWQHPATRENVATLRARGAVVLEPASGRLTGTDTGPGRLPEAEEINTFASLLLERPDALPHDLAGCKVLVTAGGTREPIDPVRFIGNRSSGKQGYAVARVAAQRGAEVTLIAAHTAGLIEPAGVEVVHVSSAQQLHDAVTKHAPEAQVLVMAAAVADFRPARMAQAKIKKGPGEDDRPPTIDLVRNDDVLAGAVRARADGQLPHMRAIVGFAAETGDENGDVLFHARAKLQRKGCDLLVVNAVGDGRAFEVDHNDGWLLAADGTESALEPGSKTLMASRIVDAVVAFLAGG</sequence>
<dbReference type="GO" id="GO:0004632">
    <property type="term" value="F:phosphopantothenate--cysteine ligase activity"/>
    <property type="evidence" value="ECO:0007669"/>
    <property type="project" value="UniProtKB-UniRule"/>
</dbReference>
<feature type="domain" description="Flavoprotein" evidence="5">
    <location>
        <begin position="4"/>
        <end position="167"/>
    </location>
</feature>
<organism evidence="7 8">
    <name type="scientific">Mycolicibacter terrae</name>
    <dbReference type="NCBI Taxonomy" id="1788"/>
    <lineage>
        <taxon>Bacteria</taxon>
        <taxon>Bacillati</taxon>
        <taxon>Actinomycetota</taxon>
        <taxon>Actinomycetes</taxon>
        <taxon>Mycobacteriales</taxon>
        <taxon>Mycobacteriaceae</taxon>
        <taxon>Mycolicibacter</taxon>
    </lineage>
</organism>
<comment type="cofactor">
    <cofactor evidence="3">
        <name>Mg(2+)</name>
        <dbReference type="ChEBI" id="CHEBI:18420"/>
    </cofactor>
</comment>
<feature type="binding site" evidence="3">
    <location>
        <position position="280"/>
    </location>
    <ligand>
        <name>CTP</name>
        <dbReference type="ChEBI" id="CHEBI:37563"/>
    </ligand>
</feature>
<dbReference type="EC" id="6.3.2.5" evidence="3"/>
<evidence type="ECO:0000256" key="2">
    <source>
        <dbReference type="ARBA" id="ARBA00023239"/>
    </source>
</evidence>
<comment type="function">
    <text evidence="3">Catalyzes two sequential steps in the biosynthesis of coenzyme A. In the first step cysteine is conjugated to 4'-phosphopantothenate to form 4-phosphopantothenoylcysteine. In the second step the latter compound is decarboxylated to form 4'-phosphopantotheine.</text>
</comment>
<dbReference type="PANTHER" id="PTHR14359:SF6">
    <property type="entry name" value="PHOSPHOPANTOTHENOYLCYSTEINE DECARBOXYLASE"/>
    <property type="match status" value="1"/>
</dbReference>
<dbReference type="GO" id="GO:0004633">
    <property type="term" value="F:phosphopantothenoylcysteine decarboxylase activity"/>
    <property type="evidence" value="ECO:0007669"/>
    <property type="project" value="UniProtKB-UniRule"/>
</dbReference>
<evidence type="ECO:0000256" key="3">
    <source>
        <dbReference type="HAMAP-Rule" id="MF_02225"/>
    </source>
</evidence>
<evidence type="ECO:0000313" key="7">
    <source>
        <dbReference type="EMBL" id="BBX22418.1"/>
    </source>
</evidence>
<dbReference type="InterPro" id="IPR003382">
    <property type="entry name" value="Flavoprotein"/>
</dbReference>
<keyword evidence="2 3" id="KW-0456">Lyase</keyword>
<evidence type="ECO:0000256" key="4">
    <source>
        <dbReference type="RuleBase" id="RU364078"/>
    </source>
</evidence>